<evidence type="ECO:0000313" key="4">
    <source>
        <dbReference type="EMBL" id="PTX48649.1"/>
    </source>
</evidence>
<protein>
    <submittedName>
        <fullName evidence="4">Beta-barrel assembly machine subunit BamE</fullName>
    </submittedName>
</protein>
<keyword evidence="1" id="KW-0732">Signal</keyword>
<feature type="domain" description="Outer membrane protein assembly factor BamE" evidence="3">
    <location>
        <begin position="50"/>
        <end position="125"/>
    </location>
</feature>
<evidence type="ECO:0000256" key="2">
    <source>
        <dbReference type="ARBA" id="ARBA00023136"/>
    </source>
</evidence>
<proteinExistence type="predicted"/>
<dbReference type="Pfam" id="PF04355">
    <property type="entry name" value="BamE"/>
    <property type="match status" value="1"/>
</dbReference>
<name>A0A2T6AXY3_9RHOB</name>
<keyword evidence="2" id="KW-0472">Membrane</keyword>
<evidence type="ECO:0000256" key="1">
    <source>
        <dbReference type="ARBA" id="ARBA00022729"/>
    </source>
</evidence>
<evidence type="ECO:0000313" key="5">
    <source>
        <dbReference type="Proteomes" id="UP000244224"/>
    </source>
</evidence>
<organism evidence="4 5">
    <name type="scientific">Gemmobacter caeni</name>
    <dbReference type="NCBI Taxonomy" id="589035"/>
    <lineage>
        <taxon>Bacteria</taxon>
        <taxon>Pseudomonadati</taxon>
        <taxon>Pseudomonadota</taxon>
        <taxon>Alphaproteobacteria</taxon>
        <taxon>Rhodobacterales</taxon>
        <taxon>Paracoccaceae</taxon>
        <taxon>Gemmobacter</taxon>
    </lineage>
</organism>
<keyword evidence="5" id="KW-1185">Reference proteome</keyword>
<comment type="caution">
    <text evidence="4">The sequence shown here is derived from an EMBL/GenBank/DDBJ whole genome shotgun (WGS) entry which is preliminary data.</text>
</comment>
<sequence length="171" mass="18793">MPVKGKGRPEGTGENMASAGSSMRRIGLWLAGALVAGAMAACAPVYRNHGYVPTDDELAEVQVGADNRDSVAEKLGRPSAEGLLNDEGWFYVQSRWRHYGAQEPQEIDRQVVSITFDQGGVVRNVERFGLDRGEVVVLSRRVTESNIKGIGFLRQIMGNLGRFRADQFLQQ</sequence>
<evidence type="ECO:0000259" key="3">
    <source>
        <dbReference type="Pfam" id="PF04355"/>
    </source>
</evidence>
<dbReference type="InterPro" id="IPR007450">
    <property type="entry name" value="BamE_dom"/>
</dbReference>
<dbReference type="Gene3D" id="3.30.1450.10">
    <property type="match status" value="1"/>
</dbReference>
<reference evidence="4 5" key="1">
    <citation type="submission" date="2018-04" db="EMBL/GenBank/DDBJ databases">
        <title>Genomic Encyclopedia of Archaeal and Bacterial Type Strains, Phase II (KMG-II): from individual species to whole genera.</title>
        <authorList>
            <person name="Goeker M."/>
        </authorList>
    </citation>
    <scope>NUCLEOTIDE SEQUENCE [LARGE SCALE GENOMIC DNA]</scope>
    <source>
        <strain evidence="4 5">DSM 21823</strain>
    </source>
</reference>
<dbReference type="EMBL" id="QBKP01000009">
    <property type="protein sequence ID" value="PTX48649.1"/>
    <property type="molecule type" value="Genomic_DNA"/>
</dbReference>
<gene>
    <name evidence="4" type="ORF">C8N34_109158</name>
</gene>
<dbReference type="AlphaFoldDB" id="A0A2T6AXY3"/>
<dbReference type="InterPro" id="IPR037873">
    <property type="entry name" value="BamE-like"/>
</dbReference>
<dbReference type="Proteomes" id="UP000244224">
    <property type="component" value="Unassembled WGS sequence"/>
</dbReference>
<accession>A0A2T6AXY3</accession>
<dbReference type="GO" id="GO:0019867">
    <property type="term" value="C:outer membrane"/>
    <property type="evidence" value="ECO:0007669"/>
    <property type="project" value="InterPro"/>
</dbReference>